<evidence type="ECO:0000313" key="3">
    <source>
        <dbReference type="Proteomes" id="UP000807342"/>
    </source>
</evidence>
<keyword evidence="1" id="KW-0472">Membrane</keyword>
<reference evidence="2" key="1">
    <citation type="submission" date="2020-11" db="EMBL/GenBank/DDBJ databases">
        <authorList>
            <consortium name="DOE Joint Genome Institute"/>
            <person name="Ahrendt S."/>
            <person name="Riley R."/>
            <person name="Andreopoulos W."/>
            <person name="Labutti K."/>
            <person name="Pangilinan J."/>
            <person name="Ruiz-Duenas F.J."/>
            <person name="Barrasa J.M."/>
            <person name="Sanchez-Garcia M."/>
            <person name="Camarero S."/>
            <person name="Miyauchi S."/>
            <person name="Serrano A."/>
            <person name="Linde D."/>
            <person name="Babiker R."/>
            <person name="Drula E."/>
            <person name="Ayuso-Fernandez I."/>
            <person name="Pacheco R."/>
            <person name="Padilla G."/>
            <person name="Ferreira P."/>
            <person name="Barriuso J."/>
            <person name="Kellner H."/>
            <person name="Castanera R."/>
            <person name="Alfaro M."/>
            <person name="Ramirez L."/>
            <person name="Pisabarro A.G."/>
            <person name="Kuo A."/>
            <person name="Tritt A."/>
            <person name="Lipzen A."/>
            <person name="He G."/>
            <person name="Yan M."/>
            <person name="Ng V."/>
            <person name="Cullen D."/>
            <person name="Martin F."/>
            <person name="Rosso M.-N."/>
            <person name="Henrissat B."/>
            <person name="Hibbett D."/>
            <person name="Martinez A.T."/>
            <person name="Grigoriev I.V."/>
        </authorList>
    </citation>
    <scope>NUCLEOTIDE SEQUENCE</scope>
    <source>
        <strain evidence="2">MF-IS2</strain>
    </source>
</reference>
<accession>A0A9P5XC97</accession>
<comment type="caution">
    <text evidence="2">The sequence shown here is derived from an EMBL/GenBank/DDBJ whole genome shotgun (WGS) entry which is preliminary data.</text>
</comment>
<evidence type="ECO:0000313" key="2">
    <source>
        <dbReference type="EMBL" id="KAF9448727.1"/>
    </source>
</evidence>
<keyword evidence="3" id="KW-1185">Reference proteome</keyword>
<sequence>MNKYLSSATKIFMAGYDPRLDTPLSLTTLNITGSVNATIDTTVDQMTLVGNKAMIITSMILLAIALRLLELSLRSVFWKQSRLRKLEPFGIASVARMKKWLEKEERLRNEVQDEG</sequence>
<keyword evidence="1" id="KW-0812">Transmembrane</keyword>
<name>A0A9P5XC97_9AGAR</name>
<gene>
    <name evidence="2" type="ORF">P691DRAFT_800361</name>
</gene>
<protein>
    <submittedName>
        <fullName evidence="2">Uncharacterized protein</fullName>
    </submittedName>
</protein>
<proteinExistence type="predicted"/>
<feature type="transmembrane region" description="Helical" evidence="1">
    <location>
        <begin position="53"/>
        <end position="77"/>
    </location>
</feature>
<keyword evidence="1" id="KW-1133">Transmembrane helix</keyword>
<organism evidence="2 3">
    <name type="scientific">Macrolepiota fuliginosa MF-IS2</name>
    <dbReference type="NCBI Taxonomy" id="1400762"/>
    <lineage>
        <taxon>Eukaryota</taxon>
        <taxon>Fungi</taxon>
        <taxon>Dikarya</taxon>
        <taxon>Basidiomycota</taxon>
        <taxon>Agaricomycotina</taxon>
        <taxon>Agaricomycetes</taxon>
        <taxon>Agaricomycetidae</taxon>
        <taxon>Agaricales</taxon>
        <taxon>Agaricineae</taxon>
        <taxon>Agaricaceae</taxon>
        <taxon>Macrolepiota</taxon>
    </lineage>
</organism>
<dbReference type="AlphaFoldDB" id="A0A9P5XC97"/>
<dbReference type="Proteomes" id="UP000807342">
    <property type="component" value="Unassembled WGS sequence"/>
</dbReference>
<dbReference type="EMBL" id="MU151152">
    <property type="protein sequence ID" value="KAF9448727.1"/>
    <property type="molecule type" value="Genomic_DNA"/>
</dbReference>
<evidence type="ECO:0000256" key="1">
    <source>
        <dbReference type="SAM" id="Phobius"/>
    </source>
</evidence>
<dbReference type="OrthoDB" id="10356589at2759"/>